<dbReference type="PANTHER" id="PTHR48078:SF6">
    <property type="entry name" value="L-THREONINE DEHYDRATASE CATABOLIC TDCB"/>
    <property type="match status" value="1"/>
</dbReference>
<dbReference type="SUPFAM" id="SSF53686">
    <property type="entry name" value="Tryptophan synthase beta subunit-like PLP-dependent enzymes"/>
    <property type="match status" value="1"/>
</dbReference>
<evidence type="ECO:0000256" key="3">
    <source>
        <dbReference type="ARBA" id="ARBA00023239"/>
    </source>
</evidence>
<dbReference type="Proteomes" id="UP000694865">
    <property type="component" value="Unplaced"/>
</dbReference>
<dbReference type="Pfam" id="PF00291">
    <property type="entry name" value="PALP"/>
    <property type="match status" value="1"/>
</dbReference>
<sequence>MVKYNAEVIKHKLDYRDIGTKAETIAKDQGSDLIDACNDIDVLGGNGTVGLEILEDLPDVDVIFFPVGEGSIVSPTAAYVKTVNPKIQIIGCQPETNRAMEHLVRTGKYDKLQLQDTISDATAGGVYENSICTKLCKSLVDRWVLVSNEAIARGVLFMIIHHRQVIETASALPIAAFLSVAEDYKDKKVALVITGSNIGSEKIKYILQNYSQHTF</sequence>
<evidence type="ECO:0000256" key="1">
    <source>
        <dbReference type="ARBA" id="ARBA00001933"/>
    </source>
</evidence>
<name>A0ABM0MD21_SACKO</name>
<evidence type="ECO:0000313" key="7">
    <source>
        <dbReference type="Proteomes" id="UP000694865"/>
    </source>
</evidence>
<evidence type="ECO:0000256" key="4">
    <source>
        <dbReference type="ARBA" id="ARBA00041766"/>
    </source>
</evidence>
<proteinExistence type="predicted"/>
<protein>
    <recommendedName>
        <fullName evidence="4">L-serine deaminase</fullName>
    </recommendedName>
    <alternativeName>
        <fullName evidence="5">L-threonine dehydratase</fullName>
    </alternativeName>
</protein>
<evidence type="ECO:0000256" key="5">
    <source>
        <dbReference type="ARBA" id="ARBA00042605"/>
    </source>
</evidence>
<evidence type="ECO:0000256" key="2">
    <source>
        <dbReference type="ARBA" id="ARBA00022898"/>
    </source>
</evidence>
<dbReference type="InterPro" id="IPR036052">
    <property type="entry name" value="TrpB-like_PALP_sf"/>
</dbReference>
<keyword evidence="3" id="KW-0456">Lyase</keyword>
<evidence type="ECO:0000313" key="8">
    <source>
        <dbReference type="RefSeq" id="XP_006817912.1"/>
    </source>
</evidence>
<reference evidence="8" key="1">
    <citation type="submission" date="2025-08" db="UniProtKB">
        <authorList>
            <consortium name="RefSeq"/>
        </authorList>
    </citation>
    <scope>IDENTIFICATION</scope>
    <source>
        <tissue evidence="8">Testes</tissue>
    </source>
</reference>
<organism evidence="7 8">
    <name type="scientific">Saccoglossus kowalevskii</name>
    <name type="common">Acorn worm</name>
    <dbReference type="NCBI Taxonomy" id="10224"/>
    <lineage>
        <taxon>Eukaryota</taxon>
        <taxon>Metazoa</taxon>
        <taxon>Hemichordata</taxon>
        <taxon>Enteropneusta</taxon>
        <taxon>Harrimaniidae</taxon>
        <taxon>Saccoglossus</taxon>
    </lineage>
</organism>
<dbReference type="GeneID" id="102804743"/>
<dbReference type="Gene3D" id="3.40.50.1100">
    <property type="match status" value="2"/>
</dbReference>
<gene>
    <name evidence="8" type="primary">LOC102804743</name>
</gene>
<dbReference type="InterPro" id="IPR001926">
    <property type="entry name" value="TrpB-like_PALP"/>
</dbReference>
<dbReference type="PANTHER" id="PTHR48078">
    <property type="entry name" value="THREONINE DEHYDRATASE, MITOCHONDRIAL-RELATED"/>
    <property type="match status" value="1"/>
</dbReference>
<accession>A0ABM0MD21</accession>
<dbReference type="RefSeq" id="XP_006817912.1">
    <property type="nucleotide sequence ID" value="XM_006817849.1"/>
</dbReference>
<keyword evidence="7" id="KW-1185">Reference proteome</keyword>
<keyword evidence="2" id="KW-0663">Pyridoxal phosphate</keyword>
<evidence type="ECO:0000259" key="6">
    <source>
        <dbReference type="Pfam" id="PF00291"/>
    </source>
</evidence>
<comment type="cofactor">
    <cofactor evidence="1">
        <name>pyridoxal 5'-phosphate</name>
        <dbReference type="ChEBI" id="CHEBI:597326"/>
    </cofactor>
</comment>
<feature type="domain" description="Tryptophan synthase beta chain-like PALP" evidence="6">
    <location>
        <begin position="1"/>
        <end position="195"/>
    </location>
</feature>
<dbReference type="InterPro" id="IPR050147">
    <property type="entry name" value="Ser/Thr_Dehydratase"/>
</dbReference>